<dbReference type="GO" id="GO:0005524">
    <property type="term" value="F:ATP binding"/>
    <property type="evidence" value="ECO:0007669"/>
    <property type="project" value="UniProtKB-KW"/>
</dbReference>
<evidence type="ECO:0000313" key="8">
    <source>
        <dbReference type="EMBL" id="HGF99686.1"/>
    </source>
</evidence>
<evidence type="ECO:0000256" key="6">
    <source>
        <dbReference type="RuleBase" id="RU003322"/>
    </source>
</evidence>
<keyword evidence="3 6" id="KW-0067">ATP-binding</keyword>
<dbReference type="GO" id="GO:0140662">
    <property type="term" value="F:ATP-dependent protein folding chaperone"/>
    <property type="evidence" value="ECO:0007669"/>
    <property type="project" value="InterPro"/>
</dbReference>
<evidence type="ECO:0000256" key="2">
    <source>
        <dbReference type="ARBA" id="ARBA00022741"/>
    </source>
</evidence>
<sequence>MVANVPDRPLGTNRQDATQTSRFGATLAIDFGSSNTTIAILNPHTNLPETVSLGDISRRFKIAKLSGEIRDVPVVPSLVFVGVGGELLLGNQVRSAGSGLAQPQRLFTGFKRELAADFQPPPRQIDGANYTAASVSELFLKGIWERLRASGVDSSRLIFTVPVGAFERYLDWFREIGMNQFGASEVHCVDESTAAALGYAVQRVGSLVLVVDFGGGTLDLSLIRTSYRAEEIGHSNLKQVQAEVLAKSDAYVGGIDVDTWIVEDYLQQIGSSRGEVKEGVWHNLLAVGERLKMKLSRSHVAKESWGNDDNFPAGELQLTRARLEQILEERQLLQQVRQALDEVILIAANKGISKNQIEQVIMVGGSCLIPAVQQLVVSYFGRSRVKVDKVFEAASHGALALTQLQGLDDYLHHSYAIRLWEPQSKSYSYFTLFERGCKYPLDRPSPLTLQAAVDGQQEIRLDIGELAQLSEAEVTFDTAGRMTNSRLYARQEYRSLETHRQQVCVAYLEPPGQPGIDRVWVYFEVDDRRMLLVTVRDLLTGKVLLYKRAIASLT</sequence>
<name>A0A7C3ZV60_9CYAN</name>
<comment type="caution">
    <text evidence="8">The sequence shown here is derived from an EMBL/GenBank/DDBJ whole genome shotgun (WGS) entry which is preliminary data.</text>
</comment>
<dbReference type="SUPFAM" id="SSF53067">
    <property type="entry name" value="Actin-like ATPase domain"/>
    <property type="match status" value="2"/>
</dbReference>
<dbReference type="EMBL" id="DSPX01000030">
    <property type="protein sequence ID" value="HGF99686.1"/>
    <property type="molecule type" value="Genomic_DNA"/>
</dbReference>
<feature type="coiled-coil region" evidence="7">
    <location>
        <begin position="316"/>
        <end position="343"/>
    </location>
</feature>
<evidence type="ECO:0000256" key="4">
    <source>
        <dbReference type="ARBA" id="ARBA00023016"/>
    </source>
</evidence>
<keyword evidence="5" id="KW-0143">Chaperone</keyword>
<dbReference type="InterPro" id="IPR043129">
    <property type="entry name" value="ATPase_NBD"/>
</dbReference>
<dbReference type="PRINTS" id="PR00301">
    <property type="entry name" value="HEATSHOCK70"/>
</dbReference>
<dbReference type="AlphaFoldDB" id="A0A7C3ZV60"/>
<evidence type="ECO:0000256" key="7">
    <source>
        <dbReference type="SAM" id="Coils"/>
    </source>
</evidence>
<evidence type="ECO:0000256" key="1">
    <source>
        <dbReference type="ARBA" id="ARBA00007381"/>
    </source>
</evidence>
<dbReference type="Gene3D" id="3.90.640.10">
    <property type="entry name" value="Actin, Chain A, domain 4"/>
    <property type="match status" value="1"/>
</dbReference>
<evidence type="ECO:0000256" key="5">
    <source>
        <dbReference type="ARBA" id="ARBA00023186"/>
    </source>
</evidence>
<organism evidence="8">
    <name type="scientific">Planktothricoides sp. SpSt-374</name>
    <dbReference type="NCBI Taxonomy" id="2282167"/>
    <lineage>
        <taxon>Bacteria</taxon>
        <taxon>Bacillati</taxon>
        <taxon>Cyanobacteriota</taxon>
        <taxon>Cyanophyceae</taxon>
        <taxon>Oscillatoriophycideae</taxon>
        <taxon>Oscillatoriales</taxon>
        <taxon>Oscillatoriaceae</taxon>
        <taxon>Planktothricoides</taxon>
    </lineage>
</organism>
<dbReference type="PROSITE" id="PS00329">
    <property type="entry name" value="HSP70_2"/>
    <property type="match status" value="1"/>
</dbReference>
<comment type="similarity">
    <text evidence="1 6">Belongs to the heat shock protein 70 family.</text>
</comment>
<proteinExistence type="inferred from homology"/>
<keyword evidence="7" id="KW-0175">Coiled coil</keyword>
<dbReference type="Pfam" id="PF00012">
    <property type="entry name" value="HSP70"/>
    <property type="match status" value="1"/>
</dbReference>
<dbReference type="InterPro" id="IPR018181">
    <property type="entry name" value="Heat_shock_70_CS"/>
</dbReference>
<keyword evidence="2 6" id="KW-0547">Nucleotide-binding</keyword>
<evidence type="ECO:0000256" key="3">
    <source>
        <dbReference type="ARBA" id="ARBA00022840"/>
    </source>
</evidence>
<reference evidence="8" key="1">
    <citation type="journal article" date="2020" name="mSystems">
        <title>Genome- and Community-Level Interaction Insights into Carbon Utilization and Element Cycling Functions of Hydrothermarchaeota in Hydrothermal Sediment.</title>
        <authorList>
            <person name="Zhou Z."/>
            <person name="Liu Y."/>
            <person name="Xu W."/>
            <person name="Pan J."/>
            <person name="Luo Z.H."/>
            <person name="Li M."/>
        </authorList>
    </citation>
    <scope>NUCLEOTIDE SEQUENCE [LARGE SCALE GENOMIC DNA]</scope>
    <source>
        <strain evidence="8">SpSt-374</strain>
    </source>
</reference>
<accession>A0A7C3ZV60</accession>
<dbReference type="InterPro" id="IPR013126">
    <property type="entry name" value="Hsp_70_fam"/>
</dbReference>
<keyword evidence="4" id="KW-0346">Stress response</keyword>
<dbReference type="PANTHER" id="PTHR19375">
    <property type="entry name" value="HEAT SHOCK PROTEIN 70KDA"/>
    <property type="match status" value="1"/>
</dbReference>
<protein>
    <submittedName>
        <fullName evidence="8">Hsp70 family protein</fullName>
    </submittedName>
</protein>
<gene>
    <name evidence="8" type="ORF">ENR15_03210</name>
</gene>
<dbReference type="Gene3D" id="3.30.420.40">
    <property type="match status" value="2"/>
</dbReference>